<evidence type="ECO:0000313" key="2">
    <source>
        <dbReference type="Proteomes" id="UP000000746"/>
    </source>
</evidence>
<sequence length="116" mass="12312">MLMISSCSEMLSPSDFSLPLQTGHSVSAGEITCLPRGSVAGSALRTGEADVFGAVYPAIEVSCNYASPSLFWSSVIRVSARAIFFSIFSRLFSLLRPNNILCSLATSALSELISRA</sequence>
<accession>B7LWT3</accession>
<protein>
    <submittedName>
        <fullName evidence="1">Uncharacterized protein</fullName>
    </submittedName>
</protein>
<evidence type="ECO:0000313" key="1">
    <source>
        <dbReference type="EMBL" id="CAU95781.1"/>
    </source>
</evidence>
<name>B7LWT3_ECO55</name>
<gene>
    <name evidence="1" type="ordered locus">pEC55989_0038</name>
</gene>
<dbReference type="Proteomes" id="UP000000746">
    <property type="component" value="Plasmid 55989p"/>
</dbReference>
<organism evidence="2">
    <name type="scientific">Escherichia coli (strain 55989 / EAEC)</name>
    <dbReference type="NCBI Taxonomy" id="585055"/>
    <lineage>
        <taxon>Bacteria</taxon>
        <taxon>Pseudomonadati</taxon>
        <taxon>Pseudomonadota</taxon>
        <taxon>Gammaproteobacteria</taxon>
        <taxon>Enterobacterales</taxon>
        <taxon>Enterobacteriaceae</taxon>
        <taxon>Escherichia</taxon>
    </lineage>
</organism>
<keyword evidence="2" id="KW-1185">Reference proteome</keyword>
<dbReference type="AlphaFoldDB" id="B7LWT3"/>
<keyword evidence="1" id="KW-0614">Plasmid</keyword>
<proteinExistence type="predicted"/>
<dbReference type="EMBL" id="CU928159">
    <property type="protein sequence ID" value="CAU95781.1"/>
    <property type="molecule type" value="Genomic_DNA"/>
</dbReference>
<geneLocation type="plasmid" evidence="1 2">
    <name>55989p</name>
</geneLocation>
<reference evidence="1" key="1">
    <citation type="submission" date="2008-12" db="EMBL/GenBank/DDBJ databases">
        <authorList>
            <consortium name="Institut Pasteur and Genoscope"/>
            <person name="Genoscope - CEA"/>
        </authorList>
    </citation>
    <scope>NUCLEOTIDE SEQUENCE</scope>
    <source>
        <strain evidence="1">55989</strain>
        <plasmid evidence="1">55989p</plasmid>
    </source>
</reference>